<name>A0AAP3E6D6_9EURY</name>
<evidence type="ECO:0000256" key="1">
    <source>
        <dbReference type="SAM" id="MobiDB-lite"/>
    </source>
</evidence>
<dbReference type="InterPro" id="IPR043504">
    <property type="entry name" value="Peptidase_S1_PA_chymotrypsin"/>
</dbReference>
<gene>
    <name evidence="2" type="ORF">OB919_10265</name>
</gene>
<organism evidence="2 3">
    <name type="scientific">Natronosalvus hydrolyticus</name>
    <dbReference type="NCBI Taxonomy" id="2979988"/>
    <lineage>
        <taxon>Archaea</taxon>
        <taxon>Methanobacteriati</taxon>
        <taxon>Methanobacteriota</taxon>
        <taxon>Stenosarchaea group</taxon>
        <taxon>Halobacteria</taxon>
        <taxon>Halobacteriales</taxon>
        <taxon>Natrialbaceae</taxon>
        <taxon>Natronosalvus</taxon>
    </lineage>
</organism>
<keyword evidence="2" id="KW-0645">Protease</keyword>
<evidence type="ECO:0000313" key="3">
    <source>
        <dbReference type="Proteomes" id="UP001321047"/>
    </source>
</evidence>
<dbReference type="Proteomes" id="UP001321047">
    <property type="component" value="Unassembled WGS sequence"/>
</dbReference>
<protein>
    <submittedName>
        <fullName evidence="2">Serine protease</fullName>
    </submittedName>
</protein>
<keyword evidence="2" id="KW-0378">Hydrolase</keyword>
<sequence>MTKIPEHGTSPESTTPENEFNVTRRAALYCGVAGGSLSVAGCLDRGSGSAGTSEAEIDDQMQKRALDTGLAARKSVVRVESATGWLIKEDVVLTCSHVIDSDTAELETFEGKTIEGRVLGEHENVDLALVEAKGTNHDPLTLDVSFEATSESNIPLVQIGHPTAIGSWVISYGSFDRPHDSGFLADIPCGPGSSGSPLLTLSGKVVGFIMGTTVSVDDPSDEHQPETVFTDFPGQRLLGRAADPETIRKCVDHLI</sequence>
<dbReference type="GO" id="GO:0008233">
    <property type="term" value="F:peptidase activity"/>
    <property type="evidence" value="ECO:0007669"/>
    <property type="project" value="UniProtKB-KW"/>
</dbReference>
<dbReference type="Gene3D" id="2.40.10.10">
    <property type="entry name" value="Trypsin-like serine proteases"/>
    <property type="match status" value="2"/>
</dbReference>
<comment type="caution">
    <text evidence="2">The sequence shown here is derived from an EMBL/GenBank/DDBJ whole genome shotgun (WGS) entry which is preliminary data.</text>
</comment>
<proteinExistence type="predicted"/>
<dbReference type="EMBL" id="JAOPJZ010000006">
    <property type="protein sequence ID" value="MCU4752366.1"/>
    <property type="molecule type" value="Genomic_DNA"/>
</dbReference>
<dbReference type="AlphaFoldDB" id="A0AAP3E6D6"/>
<dbReference type="Pfam" id="PF13365">
    <property type="entry name" value="Trypsin_2"/>
    <property type="match status" value="1"/>
</dbReference>
<dbReference type="PANTHER" id="PTHR43019">
    <property type="entry name" value="SERINE ENDOPROTEASE DEGS"/>
    <property type="match status" value="1"/>
</dbReference>
<dbReference type="RefSeq" id="WP_342808706.1">
    <property type="nucleotide sequence ID" value="NZ_JAOPJZ010000006.1"/>
</dbReference>
<dbReference type="SUPFAM" id="SSF50494">
    <property type="entry name" value="Trypsin-like serine proteases"/>
    <property type="match status" value="1"/>
</dbReference>
<feature type="region of interest" description="Disordered" evidence="1">
    <location>
        <begin position="1"/>
        <end position="20"/>
    </location>
</feature>
<dbReference type="InterPro" id="IPR009003">
    <property type="entry name" value="Peptidase_S1_PA"/>
</dbReference>
<accession>A0AAP3E6D6</accession>
<dbReference type="GO" id="GO:0006508">
    <property type="term" value="P:proteolysis"/>
    <property type="evidence" value="ECO:0007669"/>
    <property type="project" value="UniProtKB-KW"/>
</dbReference>
<reference evidence="2 3" key="1">
    <citation type="submission" date="2022-09" db="EMBL/GenBank/DDBJ databases">
        <title>Enrichment on poylsaccharides allowed isolation of novel metabolic and taxonomic groups of Haloarchaea.</title>
        <authorList>
            <person name="Sorokin D.Y."/>
            <person name="Elcheninov A.G."/>
            <person name="Khizhniak T.V."/>
            <person name="Kolganova T.V."/>
            <person name="Kublanov I.V."/>
        </authorList>
    </citation>
    <scope>NUCLEOTIDE SEQUENCE [LARGE SCALE GENOMIC DNA]</scope>
    <source>
        <strain evidence="2 3">AArc-curdl1</strain>
    </source>
</reference>
<evidence type="ECO:0000313" key="2">
    <source>
        <dbReference type="EMBL" id="MCU4752366.1"/>
    </source>
</evidence>
<keyword evidence="3" id="KW-1185">Reference proteome</keyword>
<feature type="compositionally biased region" description="Polar residues" evidence="1">
    <location>
        <begin position="10"/>
        <end position="20"/>
    </location>
</feature>